<name>A0A2P4Y6W0_9STRA</name>
<dbReference type="EMBL" id="NCKW01005090">
    <property type="protein sequence ID" value="POM73546.1"/>
    <property type="molecule type" value="Genomic_DNA"/>
</dbReference>
<dbReference type="AlphaFoldDB" id="A0A2P4Y6W0"/>
<dbReference type="PANTHER" id="PTHR40866:SF1">
    <property type="entry name" value="BED-TYPE DOMAIN-CONTAINING PROTEIN"/>
    <property type="match status" value="1"/>
</dbReference>
<reference evidence="1 2" key="1">
    <citation type="journal article" date="2017" name="Genome Biol. Evol.">
        <title>Phytophthora megakarya and P. palmivora, closely related causal agents of cacao black pod rot, underwent increases in genome sizes and gene numbers by different mechanisms.</title>
        <authorList>
            <person name="Ali S.S."/>
            <person name="Shao J."/>
            <person name="Lary D.J."/>
            <person name="Kronmiller B."/>
            <person name="Shen D."/>
            <person name="Strem M.D."/>
            <person name="Amoako-Attah I."/>
            <person name="Akrofi A.Y."/>
            <person name="Begoude B.A."/>
            <person name="Ten Hoopen G.M."/>
            <person name="Coulibaly K."/>
            <person name="Kebe B.I."/>
            <person name="Melnick R.L."/>
            <person name="Guiltinan M.J."/>
            <person name="Tyler B.M."/>
            <person name="Meinhardt L.W."/>
            <person name="Bailey B.A."/>
        </authorList>
    </citation>
    <scope>NUCLEOTIDE SEQUENCE [LARGE SCALE GENOMIC DNA]</scope>
    <source>
        <strain evidence="2">sbr112.9</strain>
    </source>
</reference>
<dbReference type="Proteomes" id="UP000237271">
    <property type="component" value="Unassembled WGS sequence"/>
</dbReference>
<evidence type="ECO:0000313" key="2">
    <source>
        <dbReference type="Proteomes" id="UP000237271"/>
    </source>
</evidence>
<protein>
    <submittedName>
        <fullName evidence="1">Uncharacterized protein</fullName>
    </submittedName>
</protein>
<evidence type="ECO:0000313" key="1">
    <source>
        <dbReference type="EMBL" id="POM73546.1"/>
    </source>
</evidence>
<gene>
    <name evidence="1" type="ORF">PHPALM_9595</name>
</gene>
<keyword evidence="2" id="KW-1185">Reference proteome</keyword>
<organism evidence="1 2">
    <name type="scientific">Phytophthora palmivora</name>
    <dbReference type="NCBI Taxonomy" id="4796"/>
    <lineage>
        <taxon>Eukaryota</taxon>
        <taxon>Sar</taxon>
        <taxon>Stramenopiles</taxon>
        <taxon>Oomycota</taxon>
        <taxon>Peronosporomycetes</taxon>
        <taxon>Peronosporales</taxon>
        <taxon>Peronosporaceae</taxon>
        <taxon>Phytophthora</taxon>
    </lineage>
</organism>
<accession>A0A2P4Y6W0</accession>
<sequence length="187" mass="21575">MQHIRREHPSFTEEMLAATPGETGSLAPYVRHSTKNLFGWLQWVVKCNLPISFCKTPLVNDETADFSAASHQAFLASMLARDYQKNLEQCIFLFGNNCSSKTNLRPIMRQQTRWSSTFAMLKRFYDLLPFIDAEDEELAELLPPVASKRRLRDLLAEHALQPYTLEMLLFLRQNADYWDARTVESAA</sequence>
<dbReference type="PANTHER" id="PTHR40866">
    <property type="entry name" value="BED-TYPE DOMAIN-CONTAINING PROTEIN"/>
    <property type="match status" value="1"/>
</dbReference>
<proteinExistence type="predicted"/>
<comment type="caution">
    <text evidence="1">The sequence shown here is derived from an EMBL/GenBank/DDBJ whole genome shotgun (WGS) entry which is preliminary data.</text>
</comment>